<feature type="signal peptide" evidence="8">
    <location>
        <begin position="1"/>
        <end position="18"/>
    </location>
</feature>
<accession>A0A6A6KU60</accession>
<comment type="caution">
    <text evidence="9">The sequence shown here is derived from an EMBL/GenBank/DDBJ whole genome shotgun (WGS) entry which is preliminary data.</text>
</comment>
<evidence type="ECO:0000256" key="5">
    <source>
        <dbReference type="ARBA" id="ARBA00023002"/>
    </source>
</evidence>
<evidence type="ECO:0000313" key="10">
    <source>
        <dbReference type="Proteomes" id="UP000467840"/>
    </source>
</evidence>
<keyword evidence="4" id="KW-0479">Metal-binding</keyword>
<comment type="similarity">
    <text evidence="2">Belongs to the cysteine dioxygenase family.</text>
</comment>
<comment type="cofactor">
    <cofactor evidence="1">
        <name>Fe(2+)</name>
        <dbReference type="ChEBI" id="CHEBI:29033"/>
    </cofactor>
</comment>
<evidence type="ECO:0000313" key="9">
    <source>
        <dbReference type="EMBL" id="KAF2292552.1"/>
    </source>
</evidence>
<keyword evidence="8" id="KW-0732">Signal</keyword>
<dbReference type="GO" id="GO:0070483">
    <property type="term" value="P:detection of hypoxia"/>
    <property type="evidence" value="ECO:0007669"/>
    <property type="project" value="UniProtKB-ARBA"/>
</dbReference>
<keyword evidence="10" id="KW-1185">Reference proteome</keyword>
<dbReference type="Proteomes" id="UP000467840">
    <property type="component" value="Chromosome 13"/>
</dbReference>
<dbReference type="Pfam" id="PF07847">
    <property type="entry name" value="PCO_ADO"/>
    <property type="match status" value="1"/>
</dbReference>
<evidence type="ECO:0000256" key="8">
    <source>
        <dbReference type="SAM" id="SignalP"/>
    </source>
</evidence>
<dbReference type="SUPFAM" id="SSF51182">
    <property type="entry name" value="RmlC-like cupins"/>
    <property type="match status" value="1"/>
</dbReference>
<proteinExistence type="inferred from homology"/>
<dbReference type="PANTHER" id="PTHR22966">
    <property type="entry name" value="2-AMINOETHANETHIOL DIOXYGENASE"/>
    <property type="match status" value="1"/>
</dbReference>
<dbReference type="GO" id="GO:0046872">
    <property type="term" value="F:metal ion binding"/>
    <property type="evidence" value="ECO:0007669"/>
    <property type="project" value="UniProtKB-KW"/>
</dbReference>
<dbReference type="EMBL" id="JAAGAX010000014">
    <property type="protein sequence ID" value="KAF2292552.1"/>
    <property type="molecule type" value="Genomic_DNA"/>
</dbReference>
<evidence type="ECO:0000256" key="6">
    <source>
        <dbReference type="ARBA" id="ARBA00023004"/>
    </source>
</evidence>
<organism evidence="9 10">
    <name type="scientific">Hevea brasiliensis</name>
    <name type="common">Para rubber tree</name>
    <name type="synonym">Siphonia brasiliensis</name>
    <dbReference type="NCBI Taxonomy" id="3981"/>
    <lineage>
        <taxon>Eukaryota</taxon>
        <taxon>Viridiplantae</taxon>
        <taxon>Streptophyta</taxon>
        <taxon>Embryophyta</taxon>
        <taxon>Tracheophyta</taxon>
        <taxon>Spermatophyta</taxon>
        <taxon>Magnoliopsida</taxon>
        <taxon>eudicotyledons</taxon>
        <taxon>Gunneridae</taxon>
        <taxon>Pentapetalae</taxon>
        <taxon>rosids</taxon>
        <taxon>fabids</taxon>
        <taxon>Malpighiales</taxon>
        <taxon>Euphorbiaceae</taxon>
        <taxon>Crotonoideae</taxon>
        <taxon>Micrandreae</taxon>
        <taxon>Hevea</taxon>
    </lineage>
</organism>
<feature type="chain" id="PRO_5025621018" description="cysteine dioxygenase" evidence="8">
    <location>
        <begin position="19"/>
        <end position="167"/>
    </location>
</feature>
<dbReference type="PANTHER" id="PTHR22966:SF1">
    <property type="entry name" value="PLANT CYSTEINE OXIDASE 1"/>
    <property type="match status" value="1"/>
</dbReference>
<protein>
    <recommendedName>
        <fullName evidence="3">cysteine dioxygenase</fullName>
        <ecNumber evidence="3">1.13.11.20</ecNumber>
    </recommendedName>
</protein>
<evidence type="ECO:0000256" key="4">
    <source>
        <dbReference type="ARBA" id="ARBA00022723"/>
    </source>
</evidence>
<name>A0A6A6KU60_HEVBR</name>
<dbReference type="InterPro" id="IPR014710">
    <property type="entry name" value="RmlC-like_jellyroll"/>
</dbReference>
<evidence type="ECO:0000256" key="2">
    <source>
        <dbReference type="ARBA" id="ARBA00006622"/>
    </source>
</evidence>
<dbReference type="Gene3D" id="2.60.120.10">
    <property type="entry name" value="Jelly Rolls"/>
    <property type="match status" value="1"/>
</dbReference>
<gene>
    <name evidence="9" type="ORF">GH714_025478</name>
</gene>
<evidence type="ECO:0000256" key="1">
    <source>
        <dbReference type="ARBA" id="ARBA00001954"/>
    </source>
</evidence>
<reference evidence="9 10" key="1">
    <citation type="journal article" date="2020" name="Mol. Plant">
        <title>The Chromosome-Based Rubber Tree Genome Provides New Insights into Spurge Genome Evolution and Rubber Biosynthesis.</title>
        <authorList>
            <person name="Liu J."/>
            <person name="Shi C."/>
            <person name="Shi C.C."/>
            <person name="Li W."/>
            <person name="Zhang Q.J."/>
            <person name="Zhang Y."/>
            <person name="Li K."/>
            <person name="Lu H.F."/>
            <person name="Shi C."/>
            <person name="Zhu S.T."/>
            <person name="Xiao Z.Y."/>
            <person name="Nan H."/>
            <person name="Yue Y."/>
            <person name="Zhu X.G."/>
            <person name="Wu Y."/>
            <person name="Hong X.N."/>
            <person name="Fan G.Y."/>
            <person name="Tong Y."/>
            <person name="Zhang D."/>
            <person name="Mao C.L."/>
            <person name="Liu Y.L."/>
            <person name="Hao S.J."/>
            <person name="Liu W.Q."/>
            <person name="Lv M.Q."/>
            <person name="Zhang H.B."/>
            <person name="Liu Y."/>
            <person name="Hu-Tang G.R."/>
            <person name="Wang J.P."/>
            <person name="Wang J.H."/>
            <person name="Sun Y.H."/>
            <person name="Ni S.B."/>
            <person name="Chen W.B."/>
            <person name="Zhang X.C."/>
            <person name="Jiao Y.N."/>
            <person name="Eichler E.E."/>
            <person name="Li G.H."/>
            <person name="Liu X."/>
            <person name="Gao L.Z."/>
        </authorList>
    </citation>
    <scope>NUCLEOTIDE SEQUENCE [LARGE SCALE GENOMIC DNA]</scope>
    <source>
        <strain evidence="10">cv. GT1</strain>
        <tissue evidence="9">Leaf</tissue>
    </source>
</reference>
<keyword evidence="5" id="KW-0560">Oxidoreductase</keyword>
<dbReference type="EC" id="1.13.11.20" evidence="3"/>
<evidence type="ECO:0000256" key="7">
    <source>
        <dbReference type="ARBA" id="ARBA00024284"/>
    </source>
</evidence>
<dbReference type="InterPro" id="IPR012864">
    <property type="entry name" value="PCO/ADO"/>
</dbReference>
<dbReference type="AlphaFoldDB" id="A0A6A6KU60"/>
<comment type="catalytic activity">
    <reaction evidence="7">
        <text>L-cysteine + O2 = 3-sulfino-L-alanine + H(+)</text>
        <dbReference type="Rhea" id="RHEA:20441"/>
        <dbReference type="ChEBI" id="CHEBI:15378"/>
        <dbReference type="ChEBI" id="CHEBI:15379"/>
        <dbReference type="ChEBI" id="CHEBI:35235"/>
        <dbReference type="ChEBI" id="CHEBI:61085"/>
        <dbReference type="EC" id="1.13.11.20"/>
    </reaction>
    <physiologicalReaction direction="left-to-right" evidence="7">
        <dbReference type="Rhea" id="RHEA:20442"/>
    </physiologicalReaction>
</comment>
<sequence length="167" mass="18207">MSQMMALKTLSPVALVNATGFWVFLCSTQRNDIKPEDFGLSSEMPYFRALAAMGIFCFPPSGVIPLHNHPGMTVFCKLLFGKMHIKLYDWVVDGPCNVSAVANPSDEGARAALNLGGTMLGYYPIRVLPSKTAILLVNPTFLPRASQAEVKNFFESTCGEIMALSLI</sequence>
<dbReference type="InterPro" id="IPR011051">
    <property type="entry name" value="RmlC_Cupin_sf"/>
</dbReference>
<dbReference type="GO" id="GO:0017172">
    <property type="term" value="F:cysteine dioxygenase activity"/>
    <property type="evidence" value="ECO:0007669"/>
    <property type="project" value="UniProtKB-EC"/>
</dbReference>
<keyword evidence="6" id="KW-0408">Iron</keyword>
<evidence type="ECO:0000256" key="3">
    <source>
        <dbReference type="ARBA" id="ARBA00013133"/>
    </source>
</evidence>